<sequence>MSPKTPHEQAKQNRRSELKRSVVVAGRKTSVTLEAPFWEALQDIARERAVTATGLVNEINAHRATTNLSAAIRIYVLDYYRAQVRSLRATRPHAS</sequence>
<gene>
    <name evidence="3" type="ORF">EZH22_30185</name>
</gene>
<geneLocation type="plasmid" evidence="3 4">
    <name>unnamed2</name>
</geneLocation>
<dbReference type="AlphaFoldDB" id="A0A974PUX1"/>
<reference evidence="3 4" key="1">
    <citation type="submission" date="2020-10" db="EMBL/GenBank/DDBJ databases">
        <title>Degradation of 1,4-Dioxane by Xanthobacter sp. YN2, via a Novel Group-2 Soluble Di-Iron Monooxygenase.</title>
        <authorList>
            <person name="Ma F."/>
            <person name="Wang Y."/>
            <person name="Yang J."/>
            <person name="Guo H."/>
            <person name="Su D."/>
            <person name="Yu L."/>
        </authorList>
    </citation>
    <scope>NUCLEOTIDE SEQUENCE [LARGE SCALE GENOMIC DNA]</scope>
    <source>
        <strain evidence="3 4">YN2</strain>
        <plasmid evidence="3 4">unnamed2</plasmid>
    </source>
</reference>
<feature type="compositionally biased region" description="Basic and acidic residues" evidence="1">
    <location>
        <begin position="1"/>
        <end position="20"/>
    </location>
</feature>
<dbReference type="Proteomes" id="UP000596427">
    <property type="component" value="Plasmid unnamed2"/>
</dbReference>
<dbReference type="KEGG" id="xdi:EZH22_30185"/>
<dbReference type="Pfam" id="PF13467">
    <property type="entry name" value="RHH_4"/>
    <property type="match status" value="1"/>
</dbReference>
<protein>
    <submittedName>
        <fullName evidence="3">Ribbon-helix-helix domain-containing protein</fullName>
    </submittedName>
</protein>
<feature type="domain" description="Ribbon-helix-helix" evidence="2">
    <location>
        <begin position="19"/>
        <end position="80"/>
    </location>
</feature>
<keyword evidence="3" id="KW-0614">Plasmid</keyword>
<dbReference type="EMBL" id="CP063364">
    <property type="protein sequence ID" value="QRG10155.1"/>
    <property type="molecule type" value="Genomic_DNA"/>
</dbReference>
<evidence type="ECO:0000256" key="1">
    <source>
        <dbReference type="SAM" id="MobiDB-lite"/>
    </source>
</evidence>
<dbReference type="InterPro" id="IPR027373">
    <property type="entry name" value="RHH_dom"/>
</dbReference>
<evidence type="ECO:0000313" key="3">
    <source>
        <dbReference type="EMBL" id="QRG10155.1"/>
    </source>
</evidence>
<accession>A0A974PUX1</accession>
<dbReference type="Gene3D" id="1.10.3990.20">
    <property type="entry name" value="protein bp1543"/>
    <property type="match status" value="1"/>
</dbReference>
<keyword evidence="4" id="KW-1185">Reference proteome</keyword>
<proteinExistence type="predicted"/>
<organism evidence="3 4">
    <name type="scientific">Xanthobacter dioxanivorans</name>
    <dbReference type="NCBI Taxonomy" id="2528964"/>
    <lineage>
        <taxon>Bacteria</taxon>
        <taxon>Pseudomonadati</taxon>
        <taxon>Pseudomonadota</taxon>
        <taxon>Alphaproteobacteria</taxon>
        <taxon>Hyphomicrobiales</taxon>
        <taxon>Xanthobacteraceae</taxon>
        <taxon>Xanthobacter</taxon>
    </lineage>
</organism>
<name>A0A974PUX1_9HYPH</name>
<evidence type="ECO:0000313" key="4">
    <source>
        <dbReference type="Proteomes" id="UP000596427"/>
    </source>
</evidence>
<dbReference type="RefSeq" id="WP_203197030.1">
    <property type="nucleotide sequence ID" value="NZ_CP063364.1"/>
</dbReference>
<dbReference type="InterPro" id="IPR038268">
    <property type="entry name" value="RHH_sf"/>
</dbReference>
<feature type="region of interest" description="Disordered" evidence="1">
    <location>
        <begin position="1"/>
        <end position="21"/>
    </location>
</feature>
<evidence type="ECO:0000259" key="2">
    <source>
        <dbReference type="Pfam" id="PF13467"/>
    </source>
</evidence>